<feature type="region of interest" description="Disordered" evidence="4">
    <location>
        <begin position="356"/>
        <end position="383"/>
    </location>
</feature>
<evidence type="ECO:0000313" key="6">
    <source>
        <dbReference type="Proteomes" id="UP000800200"/>
    </source>
</evidence>
<dbReference type="PANTHER" id="PTHR10130">
    <property type="entry name" value="PEROXISOMAL TARGETING SIGNAL 1 RECEPTOR PEX5"/>
    <property type="match status" value="1"/>
</dbReference>
<dbReference type="AlphaFoldDB" id="A0A6A6ED49"/>
<dbReference type="OrthoDB" id="5407351at2759"/>
<feature type="compositionally biased region" description="Basic and acidic residues" evidence="4">
    <location>
        <begin position="468"/>
        <end position="484"/>
    </location>
</feature>
<accession>A0A6A6ED49</accession>
<dbReference type="InterPro" id="IPR024111">
    <property type="entry name" value="PEX5/PEX5L"/>
</dbReference>
<feature type="coiled-coil region" evidence="3">
    <location>
        <begin position="202"/>
        <end position="229"/>
    </location>
</feature>
<sequence length="500" mass="55336">MADALCGPSNALQNFQKHTSVDRTLQQDRLTHRHSPPQGFRSSPGPNAGILDPEFDAFQAGHAGPPQPDFHHLPPHLTQHPPPPQFVQAPQGPDWAADFQRLNISPLHPSAPIQHSHAPQASNAASWHQDFMKQQVPAAQAPTYQQNMFGSMSGHGMGGFAGPAFQQSHFGPMDSNTVSEVAQGKQQAQEGALQFDDAAFEAAFKQAQKDMLEAEVSNMREAGNAAQERAADSVPAETDPILLRIKEKRPNVYLAIKLRSEIDLGRPSDALPYLDALETLERSGSLIDDASEAKWCVDALQKIVNRDAPQVIKTRAESLITAINERLMSAYPLLASRVPVTQESIWEDLEAAGYTTRTPLPERVAQQPQQEKKEEQPVKNDDDEMAETAGKLLERVADNTSEKFQKSQFLELMRRLRDREVRVEGDKVVEVNSAQPSTFPLQPAGVPEIDRNILNVASQDFGTVMDSEVGHASDPTKTEPRTDEVSDQFNYYNINSKYHR</sequence>
<feature type="region of interest" description="Disordered" evidence="4">
    <location>
        <begin position="1"/>
        <end position="20"/>
    </location>
</feature>
<dbReference type="PANTHER" id="PTHR10130:SF0">
    <property type="entry name" value="GH08708P"/>
    <property type="match status" value="1"/>
</dbReference>
<keyword evidence="1" id="KW-0677">Repeat</keyword>
<organism evidence="5 6">
    <name type="scientific">Zopfia rhizophila CBS 207.26</name>
    <dbReference type="NCBI Taxonomy" id="1314779"/>
    <lineage>
        <taxon>Eukaryota</taxon>
        <taxon>Fungi</taxon>
        <taxon>Dikarya</taxon>
        <taxon>Ascomycota</taxon>
        <taxon>Pezizomycotina</taxon>
        <taxon>Dothideomycetes</taxon>
        <taxon>Dothideomycetes incertae sedis</taxon>
        <taxon>Zopfiaceae</taxon>
        <taxon>Zopfia</taxon>
    </lineage>
</organism>
<evidence type="ECO:0000313" key="5">
    <source>
        <dbReference type="EMBL" id="KAF2189664.1"/>
    </source>
</evidence>
<dbReference type="GO" id="GO:0005778">
    <property type="term" value="C:peroxisomal membrane"/>
    <property type="evidence" value="ECO:0007669"/>
    <property type="project" value="TreeGrafter"/>
</dbReference>
<dbReference type="GO" id="GO:0005052">
    <property type="term" value="F:peroxisome matrix targeting signal-1 binding"/>
    <property type="evidence" value="ECO:0007669"/>
    <property type="project" value="TreeGrafter"/>
</dbReference>
<evidence type="ECO:0000256" key="1">
    <source>
        <dbReference type="ARBA" id="ARBA00022737"/>
    </source>
</evidence>
<dbReference type="GO" id="GO:0016560">
    <property type="term" value="P:protein import into peroxisome matrix, docking"/>
    <property type="evidence" value="ECO:0007669"/>
    <property type="project" value="TreeGrafter"/>
</dbReference>
<reference evidence="5" key="1">
    <citation type="journal article" date="2020" name="Stud. Mycol.">
        <title>101 Dothideomycetes genomes: a test case for predicting lifestyles and emergence of pathogens.</title>
        <authorList>
            <person name="Haridas S."/>
            <person name="Albert R."/>
            <person name="Binder M."/>
            <person name="Bloem J."/>
            <person name="Labutti K."/>
            <person name="Salamov A."/>
            <person name="Andreopoulos B."/>
            <person name="Baker S."/>
            <person name="Barry K."/>
            <person name="Bills G."/>
            <person name="Bluhm B."/>
            <person name="Cannon C."/>
            <person name="Castanera R."/>
            <person name="Culley D."/>
            <person name="Daum C."/>
            <person name="Ezra D."/>
            <person name="Gonzalez J."/>
            <person name="Henrissat B."/>
            <person name="Kuo A."/>
            <person name="Liang C."/>
            <person name="Lipzen A."/>
            <person name="Lutzoni F."/>
            <person name="Magnuson J."/>
            <person name="Mondo S."/>
            <person name="Nolan M."/>
            <person name="Ohm R."/>
            <person name="Pangilinan J."/>
            <person name="Park H.-J."/>
            <person name="Ramirez L."/>
            <person name="Alfaro M."/>
            <person name="Sun H."/>
            <person name="Tritt A."/>
            <person name="Yoshinaga Y."/>
            <person name="Zwiers L.-H."/>
            <person name="Turgeon B."/>
            <person name="Goodwin S."/>
            <person name="Spatafora J."/>
            <person name="Crous P."/>
            <person name="Grigoriev I."/>
        </authorList>
    </citation>
    <scope>NUCLEOTIDE SEQUENCE</scope>
    <source>
        <strain evidence="5">CBS 207.26</strain>
    </source>
</reference>
<feature type="region of interest" description="Disordered" evidence="4">
    <location>
        <begin position="468"/>
        <end position="487"/>
    </location>
</feature>
<feature type="compositionally biased region" description="Basic and acidic residues" evidence="4">
    <location>
        <begin position="370"/>
        <end position="380"/>
    </location>
</feature>
<evidence type="ECO:0000256" key="4">
    <source>
        <dbReference type="SAM" id="MobiDB-lite"/>
    </source>
</evidence>
<dbReference type="Gene3D" id="6.10.280.230">
    <property type="match status" value="1"/>
</dbReference>
<dbReference type="GO" id="GO:0005829">
    <property type="term" value="C:cytosol"/>
    <property type="evidence" value="ECO:0007669"/>
    <property type="project" value="TreeGrafter"/>
</dbReference>
<keyword evidence="3" id="KW-0175">Coiled coil</keyword>
<name>A0A6A6ED49_9PEZI</name>
<gene>
    <name evidence="5" type="ORF">K469DRAFT_562696</name>
</gene>
<keyword evidence="2" id="KW-0802">TPR repeat</keyword>
<protein>
    <submittedName>
        <fullName evidence="5">Uncharacterized protein</fullName>
    </submittedName>
</protein>
<dbReference type="EMBL" id="ML994620">
    <property type="protein sequence ID" value="KAF2189664.1"/>
    <property type="molecule type" value="Genomic_DNA"/>
</dbReference>
<feature type="region of interest" description="Disordered" evidence="4">
    <location>
        <begin position="29"/>
        <end position="83"/>
    </location>
</feature>
<evidence type="ECO:0000256" key="2">
    <source>
        <dbReference type="ARBA" id="ARBA00022803"/>
    </source>
</evidence>
<proteinExistence type="predicted"/>
<dbReference type="Proteomes" id="UP000800200">
    <property type="component" value="Unassembled WGS sequence"/>
</dbReference>
<evidence type="ECO:0000256" key="3">
    <source>
        <dbReference type="SAM" id="Coils"/>
    </source>
</evidence>
<keyword evidence="6" id="KW-1185">Reference proteome</keyword>